<keyword evidence="4" id="KW-1185">Reference proteome</keyword>
<evidence type="ECO:0000256" key="1">
    <source>
        <dbReference type="SAM" id="MobiDB-lite"/>
    </source>
</evidence>
<feature type="transmembrane region" description="Helical" evidence="2">
    <location>
        <begin position="218"/>
        <end position="236"/>
    </location>
</feature>
<dbReference type="OrthoDB" id="3021074at2759"/>
<feature type="region of interest" description="Disordered" evidence="1">
    <location>
        <begin position="547"/>
        <end position="635"/>
    </location>
</feature>
<comment type="caution">
    <text evidence="3">The sequence shown here is derived from an EMBL/GenBank/DDBJ whole genome shotgun (WGS) entry which is preliminary data.</text>
</comment>
<accession>A0A0G2FZP3</accession>
<keyword evidence="2" id="KW-1133">Transmembrane helix</keyword>
<gene>
    <name evidence="3" type="ORF">UCRPC4_g05696</name>
</gene>
<feature type="transmembrane region" description="Helical" evidence="2">
    <location>
        <begin position="372"/>
        <end position="390"/>
    </location>
</feature>
<keyword evidence="2" id="KW-0812">Transmembrane</keyword>
<feature type="transmembrane region" description="Helical" evidence="2">
    <location>
        <begin position="327"/>
        <end position="352"/>
    </location>
</feature>
<sequence length="717" mass="80781">MSNQDYALANSSIINSYFKDYGLSLTNGSLEKQLSHINSSEPYFYYNSLYPSANAIGDYPWIDLMPGNISRIAFKANDPNYFAVLPLVQAIFSGKMQKVPVSCVYPVSGQYDVLPRLLYYILLLTSLIFRRHNWLATAALGSAMSYSATAAVHVLALVTNFGYGHSSRLYLFNPETAKPYGDLDVFGCYPVLAAAAIMVTPILNWSITIRNSRAQPVVIMWAVLILAALIPAWLLFDPPTKSGLCFALAFIFLQGVVGVFESQFSQAEVRNLIFRFLYLAPKDYIVLFLKGERKRRWLEKLRLGDSAEDTDKSSLSWRSRKQLARTLAAGSFGLSLLFAIACPAVFITSAVANELALGFFPVSEHSDAVGAWSAWVATAFVVLAGGLIRYREAWEDALSAALWAVWHWMAYDKHERPPSIGSKQALMQEVIHEPEPTLSDKKHDFVAEITSPVRHLWYNIGRAIYRSRVEARMFKQWWRSPEDESKRNAQDLSNETFERMKGYPRCPCRFCDRHASEDKNPYQYTPTWGQRLVSGLEKAYSQHKTGWRSSVATRRHNKSRTSDITEMSSVTNFTLPEIERSTPISFDEEASHQRFRESRQGDRSPSDHNQQEYNPFDNIPVQPQPTAYGDGGNGRYHRETSISSSTLGVAVAEFAGISLYDTAEAGPVVGRNICSGKWERGLREAAWRIEEPRDATRGAFQSLRYKGSLKSAGQVRH</sequence>
<feature type="transmembrane region" description="Helical" evidence="2">
    <location>
        <begin position="185"/>
        <end position="206"/>
    </location>
</feature>
<evidence type="ECO:0000256" key="2">
    <source>
        <dbReference type="SAM" id="Phobius"/>
    </source>
</evidence>
<proteinExistence type="predicted"/>
<dbReference type="Proteomes" id="UP000053317">
    <property type="component" value="Unassembled WGS sequence"/>
</dbReference>
<feature type="compositionally biased region" description="Polar residues" evidence="1">
    <location>
        <begin position="562"/>
        <end position="574"/>
    </location>
</feature>
<protein>
    <submittedName>
        <fullName evidence="3">Uncharacterized protein</fullName>
    </submittedName>
</protein>
<reference evidence="3 4" key="1">
    <citation type="submission" date="2015-05" db="EMBL/GenBank/DDBJ databases">
        <title>Distinctive expansion of gene families associated with plant cell wall degradation and secondary metabolism in the genomes of grapevine trunk pathogens.</title>
        <authorList>
            <person name="Lawrence D.P."/>
            <person name="Travadon R."/>
            <person name="Rolshausen P.E."/>
            <person name="Baumgartner K."/>
        </authorList>
    </citation>
    <scope>NUCLEOTIDE SEQUENCE [LARGE SCALE GENOMIC DNA]</scope>
    <source>
        <strain evidence="3">UCRPC4</strain>
    </source>
</reference>
<reference evidence="3 4" key="2">
    <citation type="submission" date="2015-05" db="EMBL/GenBank/DDBJ databases">
        <authorList>
            <person name="Morales-Cruz A."/>
            <person name="Amrine K.C."/>
            <person name="Cantu D."/>
        </authorList>
    </citation>
    <scope>NUCLEOTIDE SEQUENCE [LARGE SCALE GENOMIC DNA]</scope>
    <source>
        <strain evidence="3">UCRPC4</strain>
    </source>
</reference>
<evidence type="ECO:0000313" key="3">
    <source>
        <dbReference type="EMBL" id="KKY17203.1"/>
    </source>
</evidence>
<dbReference type="EMBL" id="LCWF01000149">
    <property type="protein sequence ID" value="KKY17203.1"/>
    <property type="molecule type" value="Genomic_DNA"/>
</dbReference>
<name>A0A0G2FZP3_PHACM</name>
<evidence type="ECO:0000313" key="4">
    <source>
        <dbReference type="Proteomes" id="UP000053317"/>
    </source>
</evidence>
<feature type="compositionally biased region" description="Basic and acidic residues" evidence="1">
    <location>
        <begin position="589"/>
        <end position="610"/>
    </location>
</feature>
<feature type="transmembrane region" description="Helical" evidence="2">
    <location>
        <begin position="243"/>
        <end position="260"/>
    </location>
</feature>
<organism evidence="3 4">
    <name type="scientific">Phaeomoniella chlamydospora</name>
    <name type="common">Phaeoacremonium chlamydosporum</name>
    <dbReference type="NCBI Taxonomy" id="158046"/>
    <lineage>
        <taxon>Eukaryota</taxon>
        <taxon>Fungi</taxon>
        <taxon>Dikarya</taxon>
        <taxon>Ascomycota</taxon>
        <taxon>Pezizomycotina</taxon>
        <taxon>Eurotiomycetes</taxon>
        <taxon>Chaetothyriomycetidae</taxon>
        <taxon>Phaeomoniellales</taxon>
        <taxon>Phaeomoniellaceae</taxon>
        <taxon>Phaeomoniella</taxon>
    </lineage>
</organism>
<keyword evidence="2" id="KW-0472">Membrane</keyword>
<dbReference type="AlphaFoldDB" id="A0A0G2FZP3"/>